<evidence type="ECO:0000313" key="3">
    <source>
        <dbReference type="Proteomes" id="UP000586918"/>
    </source>
</evidence>
<feature type="domain" description="Mce/MlaD" evidence="1">
    <location>
        <begin position="43"/>
        <end position="90"/>
    </location>
</feature>
<dbReference type="AlphaFoldDB" id="A0A848DNP4"/>
<keyword evidence="3" id="KW-1185">Reference proteome</keyword>
<evidence type="ECO:0000259" key="1">
    <source>
        <dbReference type="Pfam" id="PF02470"/>
    </source>
</evidence>
<dbReference type="Proteomes" id="UP000586918">
    <property type="component" value="Unassembled WGS sequence"/>
</dbReference>
<dbReference type="Pfam" id="PF02470">
    <property type="entry name" value="MlaD"/>
    <property type="match status" value="1"/>
</dbReference>
<name>A0A848DNP4_9PSEU</name>
<dbReference type="EMBL" id="JAAXKZ010000110">
    <property type="protein sequence ID" value="NMH94417.1"/>
    <property type="molecule type" value="Genomic_DNA"/>
</dbReference>
<sequence length="119" mass="12591">MSRPVLTVVLLSLVSLLASGCGVLSGGLRGVDLPGGADLGDDPYEVTVEFSDVVDLVPQSLVKVNDVPVGSVTTIAVDPHSWVAEHGVRVTILDDPRCVNLMEEFIAARPELWNEDIGV</sequence>
<organism evidence="2 3">
    <name type="scientific">Pseudonocardia bannensis</name>
    <dbReference type="NCBI Taxonomy" id="630973"/>
    <lineage>
        <taxon>Bacteria</taxon>
        <taxon>Bacillati</taxon>
        <taxon>Actinomycetota</taxon>
        <taxon>Actinomycetes</taxon>
        <taxon>Pseudonocardiales</taxon>
        <taxon>Pseudonocardiaceae</taxon>
        <taxon>Pseudonocardia</taxon>
    </lineage>
</organism>
<dbReference type="InterPro" id="IPR003399">
    <property type="entry name" value="Mce/MlaD"/>
</dbReference>
<gene>
    <name evidence="2" type="ORF">HF519_23120</name>
</gene>
<proteinExistence type="predicted"/>
<feature type="non-terminal residue" evidence="2">
    <location>
        <position position="119"/>
    </location>
</feature>
<protein>
    <submittedName>
        <fullName evidence="2">MCE family protein</fullName>
    </submittedName>
</protein>
<reference evidence="2 3" key="1">
    <citation type="submission" date="2020-04" db="EMBL/GenBank/DDBJ databases">
        <authorList>
            <person name="Klaysubun C."/>
            <person name="Duangmal K."/>
            <person name="Lipun K."/>
        </authorList>
    </citation>
    <scope>NUCLEOTIDE SEQUENCE [LARGE SCALE GENOMIC DNA]</scope>
    <source>
        <strain evidence="2 3">DSM 45300</strain>
    </source>
</reference>
<accession>A0A848DNP4</accession>
<comment type="caution">
    <text evidence="2">The sequence shown here is derived from an EMBL/GenBank/DDBJ whole genome shotgun (WGS) entry which is preliminary data.</text>
</comment>
<evidence type="ECO:0000313" key="2">
    <source>
        <dbReference type="EMBL" id="NMH94417.1"/>
    </source>
</evidence>
<dbReference type="PROSITE" id="PS51257">
    <property type="entry name" value="PROKAR_LIPOPROTEIN"/>
    <property type="match status" value="1"/>
</dbReference>